<evidence type="ECO:0000256" key="2">
    <source>
        <dbReference type="ARBA" id="ARBA00022448"/>
    </source>
</evidence>
<protein>
    <submittedName>
        <fullName evidence="8">Branched-chain amino acid transport system substrate-binding protein</fullName>
    </submittedName>
</protein>
<dbReference type="RefSeq" id="WP_274456940.1">
    <property type="nucleotide sequence ID" value="NZ_CP067097.1"/>
</dbReference>
<name>A0ABT9XIU3_9BACL</name>
<feature type="chain" id="PRO_5046864146" evidence="6">
    <location>
        <begin position="24"/>
        <end position="418"/>
    </location>
</feature>
<proteinExistence type="inferred from homology"/>
<dbReference type="SUPFAM" id="SSF53822">
    <property type="entry name" value="Periplasmic binding protein-like I"/>
    <property type="match status" value="1"/>
</dbReference>
<evidence type="ECO:0000313" key="9">
    <source>
        <dbReference type="Proteomes" id="UP001232973"/>
    </source>
</evidence>
<dbReference type="Proteomes" id="UP001232973">
    <property type="component" value="Unassembled WGS sequence"/>
</dbReference>
<evidence type="ECO:0000256" key="3">
    <source>
        <dbReference type="ARBA" id="ARBA00022729"/>
    </source>
</evidence>
<dbReference type="PRINTS" id="PR00337">
    <property type="entry name" value="LEUILEVALBP"/>
</dbReference>
<organism evidence="8 9">
    <name type="scientific">Alicyclobacillus cycloheptanicus</name>
    <dbReference type="NCBI Taxonomy" id="1457"/>
    <lineage>
        <taxon>Bacteria</taxon>
        <taxon>Bacillati</taxon>
        <taxon>Bacillota</taxon>
        <taxon>Bacilli</taxon>
        <taxon>Bacillales</taxon>
        <taxon>Alicyclobacillaceae</taxon>
        <taxon>Alicyclobacillus</taxon>
    </lineage>
</organism>
<dbReference type="CDD" id="cd06330">
    <property type="entry name" value="PBP1_As_SBP-like"/>
    <property type="match status" value="1"/>
</dbReference>
<evidence type="ECO:0000256" key="6">
    <source>
        <dbReference type="SAM" id="SignalP"/>
    </source>
</evidence>
<dbReference type="Pfam" id="PF13458">
    <property type="entry name" value="Peripla_BP_6"/>
    <property type="match status" value="1"/>
</dbReference>
<gene>
    <name evidence="8" type="ORF">J2S03_001812</name>
</gene>
<feature type="domain" description="Leucine-binding protein" evidence="7">
    <location>
        <begin position="52"/>
        <end position="393"/>
    </location>
</feature>
<sequence length="418" mass="44578">MKKRWKGIMTVAASLALAGVLTACNTAASSGAGSDGNTAGNSSDSGGSTSSTVTVAAITSLTSSISDLGVPGYQAEELAINQINASGGLLGKKIKLIKFDDAAQPNLGAQYADTAILKDHVNAVFGPVSSAVAAAIEPIAAQNHTLVFFHTSNDISLTTTGFTKYAFQVTPNTNMESTAIALLFKKEGWTKIATISPNYSYGHDTIANFLKMLTKLGVHYTLVSQQWPQLGTTDYSSYISTILSKHPQAVFSPVFGGDLVTFAKQGIQYGMFQKTNFVSMMDPTVLEALGSQAPVGAWGYSRAPFFAIHTSDMTNFINAYKQAYNQYPDAWAILAYSAVQTWEYGVKQADSFDPDKVADALSGATVPTVRGDIKIDPSTHQAEVGEWVGQVAKSSQYPFAIWNHITYFSPSQIMSTGQ</sequence>
<evidence type="ECO:0000256" key="5">
    <source>
        <dbReference type="SAM" id="MobiDB-lite"/>
    </source>
</evidence>
<dbReference type="InterPro" id="IPR028082">
    <property type="entry name" value="Peripla_BP_I"/>
</dbReference>
<dbReference type="InterPro" id="IPR051010">
    <property type="entry name" value="BCAA_transport"/>
</dbReference>
<dbReference type="PANTHER" id="PTHR30483">
    <property type="entry name" value="LEUCINE-SPECIFIC-BINDING PROTEIN"/>
    <property type="match status" value="1"/>
</dbReference>
<feature type="region of interest" description="Disordered" evidence="5">
    <location>
        <begin position="29"/>
        <end position="49"/>
    </location>
</feature>
<dbReference type="PROSITE" id="PS51257">
    <property type="entry name" value="PROKAR_LIPOPROTEIN"/>
    <property type="match status" value="1"/>
</dbReference>
<accession>A0ABT9XIU3</accession>
<keyword evidence="4" id="KW-0029">Amino-acid transport</keyword>
<dbReference type="InterPro" id="IPR000709">
    <property type="entry name" value="Leu_Ile_Val-bd"/>
</dbReference>
<evidence type="ECO:0000259" key="7">
    <source>
        <dbReference type="Pfam" id="PF13458"/>
    </source>
</evidence>
<evidence type="ECO:0000256" key="1">
    <source>
        <dbReference type="ARBA" id="ARBA00010062"/>
    </source>
</evidence>
<evidence type="ECO:0000313" key="8">
    <source>
        <dbReference type="EMBL" id="MDQ0189949.1"/>
    </source>
</evidence>
<keyword evidence="9" id="KW-1185">Reference proteome</keyword>
<dbReference type="PANTHER" id="PTHR30483:SF37">
    <property type="entry name" value="ABC TRANSPORTER SUBSTRATE-BINDING PROTEIN"/>
    <property type="match status" value="1"/>
</dbReference>
<comment type="similarity">
    <text evidence="1">Belongs to the leucine-binding protein family.</text>
</comment>
<dbReference type="Gene3D" id="3.40.50.2300">
    <property type="match status" value="2"/>
</dbReference>
<reference evidence="8 9" key="1">
    <citation type="submission" date="2023-07" db="EMBL/GenBank/DDBJ databases">
        <title>Genomic Encyclopedia of Type Strains, Phase IV (KMG-IV): sequencing the most valuable type-strain genomes for metagenomic binning, comparative biology and taxonomic classification.</title>
        <authorList>
            <person name="Goeker M."/>
        </authorList>
    </citation>
    <scope>NUCLEOTIDE SEQUENCE [LARGE SCALE GENOMIC DNA]</scope>
    <source>
        <strain evidence="8 9">DSM 4006</strain>
    </source>
</reference>
<dbReference type="InterPro" id="IPR028081">
    <property type="entry name" value="Leu-bd"/>
</dbReference>
<dbReference type="EMBL" id="JAUSTP010000012">
    <property type="protein sequence ID" value="MDQ0189949.1"/>
    <property type="molecule type" value="Genomic_DNA"/>
</dbReference>
<comment type="caution">
    <text evidence="8">The sequence shown here is derived from an EMBL/GenBank/DDBJ whole genome shotgun (WGS) entry which is preliminary data.</text>
</comment>
<evidence type="ECO:0000256" key="4">
    <source>
        <dbReference type="ARBA" id="ARBA00022970"/>
    </source>
</evidence>
<keyword evidence="3 6" id="KW-0732">Signal</keyword>
<feature type="signal peptide" evidence="6">
    <location>
        <begin position="1"/>
        <end position="23"/>
    </location>
</feature>
<keyword evidence="2" id="KW-0813">Transport</keyword>